<dbReference type="RefSeq" id="WP_126029288.1">
    <property type="nucleotide sequence ID" value="NZ_QXGJ01000001.1"/>
</dbReference>
<reference evidence="1 2" key="1">
    <citation type="submission" date="2018-09" db="EMBL/GenBank/DDBJ databases">
        <title>Characterization of the phylogenetic diversity of five novel species belonging to the genus Bifidobacterium.</title>
        <authorList>
            <person name="Lugli G.A."/>
            <person name="Duranti S."/>
            <person name="Milani C."/>
        </authorList>
    </citation>
    <scope>NUCLEOTIDE SEQUENCE [LARGE SCALE GENOMIC DNA]</scope>
    <source>
        <strain evidence="1 2">2028B</strain>
    </source>
</reference>
<comment type="caution">
    <text evidence="1">The sequence shown here is derived from an EMBL/GenBank/DDBJ whole genome shotgun (WGS) entry which is preliminary data.</text>
</comment>
<dbReference type="Proteomes" id="UP000288607">
    <property type="component" value="Unassembled WGS sequence"/>
</dbReference>
<protein>
    <submittedName>
        <fullName evidence="1">Uncharacterized protein</fullName>
    </submittedName>
</protein>
<sequence length="149" mass="15348">MTAYEINALDVGDTTITVTSRTSPTLAVTLPVQVTSLWPDIAGKTDVNGVTFTRVGPYSMHAEGTSSGQYGSSVGTTVTLEPGTYELTGIGGTANLIAQIGIGNTWHSSSLGTVKTIVVDEPVDARCQFSAAKGAAVNDTIGARLVKTK</sequence>
<organism evidence="1 2">
    <name type="scientific">Bifidobacterium callimiconis</name>
    <dbReference type="NCBI Taxonomy" id="2306973"/>
    <lineage>
        <taxon>Bacteria</taxon>
        <taxon>Bacillati</taxon>
        <taxon>Actinomycetota</taxon>
        <taxon>Actinomycetes</taxon>
        <taxon>Bifidobacteriales</taxon>
        <taxon>Bifidobacteriaceae</taxon>
        <taxon>Bifidobacterium</taxon>
    </lineage>
</organism>
<keyword evidence="2" id="KW-1185">Reference proteome</keyword>
<evidence type="ECO:0000313" key="1">
    <source>
        <dbReference type="EMBL" id="RSX52641.1"/>
    </source>
</evidence>
<proteinExistence type="predicted"/>
<dbReference type="EMBL" id="QXGJ01000001">
    <property type="protein sequence ID" value="RSX52641.1"/>
    <property type="molecule type" value="Genomic_DNA"/>
</dbReference>
<gene>
    <name evidence="1" type="ORF">D2E23_0369</name>
</gene>
<accession>A0A430FIN8</accession>
<dbReference type="AlphaFoldDB" id="A0A430FIN8"/>
<evidence type="ECO:0000313" key="2">
    <source>
        <dbReference type="Proteomes" id="UP000288607"/>
    </source>
</evidence>
<name>A0A430FIN8_9BIFI</name>